<feature type="transmembrane region" description="Helical" evidence="1">
    <location>
        <begin position="182"/>
        <end position="201"/>
    </location>
</feature>
<proteinExistence type="predicted"/>
<feature type="transmembrane region" description="Helical" evidence="1">
    <location>
        <begin position="248"/>
        <end position="267"/>
    </location>
</feature>
<feature type="transmembrane region" description="Helical" evidence="1">
    <location>
        <begin position="115"/>
        <end position="135"/>
    </location>
</feature>
<evidence type="ECO:0008006" key="4">
    <source>
        <dbReference type="Google" id="ProtNLM"/>
    </source>
</evidence>
<evidence type="ECO:0000313" key="3">
    <source>
        <dbReference type="Proteomes" id="UP000602759"/>
    </source>
</evidence>
<evidence type="ECO:0000313" key="2">
    <source>
        <dbReference type="EMBL" id="MBD1434831.1"/>
    </source>
</evidence>
<gene>
    <name evidence="2" type="ORF">H8B06_18550</name>
</gene>
<keyword evidence="1" id="KW-0472">Membrane</keyword>
<dbReference type="EMBL" id="JACOIK010000015">
    <property type="protein sequence ID" value="MBD1434831.1"/>
    <property type="molecule type" value="Genomic_DNA"/>
</dbReference>
<accession>A0ABR7YU01</accession>
<comment type="caution">
    <text evidence="2">The sequence shown here is derived from an EMBL/GenBank/DDBJ whole genome shotgun (WGS) entry which is preliminary data.</text>
</comment>
<feature type="transmembrane region" description="Helical" evidence="1">
    <location>
        <begin position="206"/>
        <end position="228"/>
    </location>
</feature>
<dbReference type="Proteomes" id="UP000602759">
    <property type="component" value="Unassembled WGS sequence"/>
</dbReference>
<dbReference type="RefSeq" id="WP_190995686.1">
    <property type="nucleotide sequence ID" value="NZ_JACOIK010000015.1"/>
</dbReference>
<keyword evidence="1" id="KW-1133">Transmembrane helix</keyword>
<organism evidence="2 3">
    <name type="scientific">Sphingobacterium micropteri</name>
    <dbReference type="NCBI Taxonomy" id="2763501"/>
    <lineage>
        <taxon>Bacteria</taxon>
        <taxon>Pseudomonadati</taxon>
        <taxon>Bacteroidota</taxon>
        <taxon>Sphingobacteriia</taxon>
        <taxon>Sphingobacteriales</taxon>
        <taxon>Sphingobacteriaceae</taxon>
        <taxon>Sphingobacterium</taxon>
    </lineage>
</organism>
<feature type="transmembrane region" description="Helical" evidence="1">
    <location>
        <begin position="24"/>
        <end position="42"/>
    </location>
</feature>
<feature type="transmembrane region" description="Helical" evidence="1">
    <location>
        <begin position="76"/>
        <end position="94"/>
    </location>
</feature>
<name>A0ABR7YU01_9SPHI</name>
<keyword evidence="3" id="KW-1185">Reference proteome</keyword>
<protein>
    <recommendedName>
        <fullName evidence="4">ABC transporter permease</fullName>
    </recommendedName>
</protein>
<reference evidence="2 3" key="1">
    <citation type="submission" date="2020-08" db="EMBL/GenBank/DDBJ databases">
        <title>Sphingobacterium sp. DN00404 isolated from aquaculture water.</title>
        <authorList>
            <person name="Zhang M."/>
        </authorList>
    </citation>
    <scope>NUCLEOTIDE SEQUENCE [LARGE SCALE GENOMIC DNA]</scope>
    <source>
        <strain evidence="2 3">DN00404</strain>
    </source>
</reference>
<evidence type="ECO:0000256" key="1">
    <source>
        <dbReference type="SAM" id="Phobius"/>
    </source>
</evidence>
<sequence>MNNHLHKTRLSIALKELWLSNKTWLFSLPLVMLLLFVIFYLWPGSIFYNKLFHPEMSSSPDAWIEWVLGESVMQRTFILFTVAVYVIVCTSSFLHKLNKSERTNLTPISQLERTLTLTLFAIGVICLGTICFIAYDFAFVSWFRHLYLDQALYYLERQGNLYPDIWDKTIFHTIPVRRTVGMLFQTMLLSLPFYMLSLVFFKKYSFLWFCGLMVVIWVMLVFVLSMMPKVPYDSDTIRITLEHGIPKVTYILLVLGYWCLAMATFYYKLKEKEI</sequence>
<keyword evidence="1" id="KW-0812">Transmembrane</keyword>